<dbReference type="GO" id="GO:0016787">
    <property type="term" value="F:hydrolase activity"/>
    <property type="evidence" value="ECO:0007669"/>
    <property type="project" value="InterPro"/>
</dbReference>
<dbReference type="SUPFAM" id="SSF56300">
    <property type="entry name" value="Metallo-dependent phosphatases"/>
    <property type="match status" value="1"/>
</dbReference>
<evidence type="ECO:0000313" key="4">
    <source>
        <dbReference type="Proteomes" id="UP000676310"/>
    </source>
</evidence>
<dbReference type="Pfam" id="PF00149">
    <property type="entry name" value="Metallophos"/>
    <property type="match status" value="1"/>
</dbReference>
<dbReference type="InterPro" id="IPR051693">
    <property type="entry name" value="UPF0046_metallophosphoest"/>
</dbReference>
<protein>
    <recommendedName>
        <fullName evidence="2">Calcineurin-like phosphoesterase domain-containing protein</fullName>
    </recommendedName>
</protein>
<proteinExistence type="predicted"/>
<accession>A0A8J2HWQ6</accession>
<gene>
    <name evidence="3" type="ORF">ALTATR162_LOCUS1653</name>
</gene>
<dbReference type="Gene3D" id="3.60.21.10">
    <property type="match status" value="1"/>
</dbReference>
<dbReference type="PANTHER" id="PTHR12905:SF18">
    <property type="entry name" value="ESTER HYDROLASE, PUTATIVE (AFU_ORTHOLOGUE AFUA_4G03130)-RELATED"/>
    <property type="match status" value="1"/>
</dbReference>
<dbReference type="EMBL" id="CAJRGZ010000015">
    <property type="protein sequence ID" value="CAG5145100.1"/>
    <property type="molecule type" value="Genomic_DNA"/>
</dbReference>
<dbReference type="GeneID" id="67013011"/>
<comment type="caution">
    <text evidence="3">The sequence shown here is derived from an EMBL/GenBank/DDBJ whole genome shotgun (WGS) entry which is preliminary data.</text>
</comment>
<organism evidence="3 4">
    <name type="scientific">Alternaria atra</name>
    <dbReference type="NCBI Taxonomy" id="119953"/>
    <lineage>
        <taxon>Eukaryota</taxon>
        <taxon>Fungi</taxon>
        <taxon>Dikarya</taxon>
        <taxon>Ascomycota</taxon>
        <taxon>Pezizomycotina</taxon>
        <taxon>Dothideomycetes</taxon>
        <taxon>Pleosporomycetidae</taxon>
        <taxon>Pleosporales</taxon>
        <taxon>Pleosporineae</taxon>
        <taxon>Pleosporaceae</taxon>
        <taxon>Alternaria</taxon>
        <taxon>Alternaria sect. Ulocladioides</taxon>
    </lineage>
</organism>
<dbReference type="RefSeq" id="XP_043165186.1">
    <property type="nucleotide sequence ID" value="XM_043309251.1"/>
</dbReference>
<dbReference type="Proteomes" id="UP000676310">
    <property type="component" value="Unassembled WGS sequence"/>
</dbReference>
<dbReference type="InterPro" id="IPR004843">
    <property type="entry name" value="Calcineurin-like_PHP"/>
</dbReference>
<keyword evidence="1" id="KW-1133">Transmembrane helix</keyword>
<dbReference type="PANTHER" id="PTHR12905">
    <property type="entry name" value="METALLOPHOSPHOESTERASE"/>
    <property type="match status" value="1"/>
</dbReference>
<evidence type="ECO:0000256" key="1">
    <source>
        <dbReference type="SAM" id="Phobius"/>
    </source>
</evidence>
<sequence>MATNTRSMFDKSNIFAPEVPSVWQRLRRNPTLSIAQWLYTHQPPKSIPNPTAFPVKVVCISDTHNEQPRDLPFGDILIHAGDLTVNGTFKELQVQLDWLSSLPHQHKIVVAGNHDLLLDQTFFSRNPRLVGLANEKQLQELRWGSITYICRSSATLDVRGRSYRIYGNPMTPQYGNWAFQYPDREDIWSNTVPEATDILVTHGPARGHLDSSPSNPSYLHGCAHLQRELWRAKPQLHVCGHIHSARGVEQRSWFWLEWGYDAVCRDDRRVGIVLMLSVWVWSWVLYVLGRERKATMTSVNAAVVGGQGLVEGEKTLIVDLA</sequence>
<keyword evidence="1" id="KW-0812">Transmembrane</keyword>
<dbReference type="OrthoDB" id="630188at2759"/>
<dbReference type="CDD" id="cd07379">
    <property type="entry name" value="MPP_239FB"/>
    <property type="match status" value="1"/>
</dbReference>
<dbReference type="AlphaFoldDB" id="A0A8J2HWQ6"/>
<feature type="transmembrane region" description="Helical" evidence="1">
    <location>
        <begin position="270"/>
        <end position="288"/>
    </location>
</feature>
<reference evidence="3" key="1">
    <citation type="submission" date="2021-05" db="EMBL/GenBank/DDBJ databases">
        <authorList>
            <person name="Stam R."/>
        </authorList>
    </citation>
    <scope>NUCLEOTIDE SEQUENCE</scope>
    <source>
        <strain evidence="3">CS162</strain>
    </source>
</reference>
<evidence type="ECO:0000259" key="2">
    <source>
        <dbReference type="Pfam" id="PF00149"/>
    </source>
</evidence>
<keyword evidence="1" id="KW-0472">Membrane</keyword>
<dbReference type="InterPro" id="IPR029052">
    <property type="entry name" value="Metallo-depent_PP-like"/>
</dbReference>
<feature type="domain" description="Calcineurin-like phosphoesterase" evidence="2">
    <location>
        <begin position="56"/>
        <end position="244"/>
    </location>
</feature>
<keyword evidence="4" id="KW-1185">Reference proteome</keyword>
<evidence type="ECO:0000313" key="3">
    <source>
        <dbReference type="EMBL" id="CAG5145100.1"/>
    </source>
</evidence>
<name>A0A8J2HWQ6_9PLEO</name>